<protein>
    <submittedName>
        <fullName evidence="1">Uncharacterized protein</fullName>
    </submittedName>
</protein>
<keyword evidence="2" id="KW-1185">Reference proteome</keyword>
<evidence type="ECO:0000313" key="2">
    <source>
        <dbReference type="Proteomes" id="UP000300879"/>
    </source>
</evidence>
<sequence length="45" mass="4869">MLLRTCIINGAGTPLPDVLEDMRKEGNEDAYTQHGGLFGAHLQAD</sequence>
<reference evidence="1 2" key="1">
    <citation type="submission" date="2019-05" db="EMBL/GenBank/DDBJ databases">
        <authorList>
            <person name="Chen C."/>
        </authorList>
    </citation>
    <scope>NUCLEOTIDE SEQUENCE [LARGE SCALE GENOMIC DNA]</scope>
    <source>
        <strain evidence="1 2">HB172198</strain>
    </source>
</reference>
<proteinExistence type="predicted"/>
<dbReference type="EMBL" id="CP040396">
    <property type="protein sequence ID" value="QCT02444.1"/>
    <property type="molecule type" value="Genomic_DNA"/>
</dbReference>
<name>A0A4V1G3U8_9BACL</name>
<evidence type="ECO:0000313" key="1">
    <source>
        <dbReference type="EMBL" id="QCT02444.1"/>
    </source>
</evidence>
<dbReference type="Proteomes" id="UP000300879">
    <property type="component" value="Chromosome"/>
</dbReference>
<dbReference type="AlphaFoldDB" id="A0A4V1G3U8"/>
<accession>A0A4V1G3U8</accession>
<dbReference type="KEGG" id="palo:E6C60_1729"/>
<organism evidence="1 2">
    <name type="scientific">Paenibacillus algicola</name>
    <dbReference type="NCBI Taxonomy" id="2565926"/>
    <lineage>
        <taxon>Bacteria</taxon>
        <taxon>Bacillati</taxon>
        <taxon>Bacillota</taxon>
        <taxon>Bacilli</taxon>
        <taxon>Bacillales</taxon>
        <taxon>Paenibacillaceae</taxon>
        <taxon>Paenibacillus</taxon>
    </lineage>
</organism>
<gene>
    <name evidence="1" type="ORF">E6C60_1729</name>
</gene>